<accession>A0ABT1L3R8</accession>
<dbReference type="InterPro" id="IPR002938">
    <property type="entry name" value="FAD-bd"/>
</dbReference>
<dbReference type="InterPro" id="IPR051704">
    <property type="entry name" value="FAD_aromatic-hydroxylase"/>
</dbReference>
<dbReference type="Proteomes" id="UP001320768">
    <property type="component" value="Unassembled WGS sequence"/>
</dbReference>
<sequence length="145" mass="16433">MQATFADYGWETNQLLDYMAQSKDFYFDSISQIKMDRYSQDRVVLVGDSGYCASPLSGQGTSLAIVGAYILAGELAQSDDYRSALKRYDEIMHPFVQKNQEIGQYVSETYLLEGDIEKEVIDARNSQIIDKVHHAANAIELPDYR</sequence>
<dbReference type="EMBL" id="JAKUDN010000001">
    <property type="protein sequence ID" value="MCP8351833.1"/>
    <property type="molecule type" value="Genomic_DNA"/>
</dbReference>
<evidence type="ECO:0000313" key="2">
    <source>
        <dbReference type="EMBL" id="MCP8351833.1"/>
    </source>
</evidence>
<evidence type="ECO:0000313" key="3">
    <source>
        <dbReference type="Proteomes" id="UP001320768"/>
    </source>
</evidence>
<feature type="domain" description="FAD-binding" evidence="1">
    <location>
        <begin position="32"/>
        <end position="99"/>
    </location>
</feature>
<keyword evidence="2" id="KW-0560">Oxidoreductase</keyword>
<dbReference type="PANTHER" id="PTHR46865:SF2">
    <property type="entry name" value="MONOOXYGENASE"/>
    <property type="match status" value="1"/>
</dbReference>
<dbReference type="SUPFAM" id="SSF51905">
    <property type="entry name" value="FAD/NAD(P)-binding domain"/>
    <property type="match status" value="1"/>
</dbReference>
<reference evidence="2 3" key="1">
    <citation type="journal article" date="2022" name="Nat. Microbiol.">
        <title>The microbiome of a bacterivorous marine choanoflagellate contains a resource-demanding obligate bacterial associate.</title>
        <authorList>
            <person name="Needham D.M."/>
            <person name="Poirier C."/>
            <person name="Bachy C."/>
            <person name="George E.E."/>
            <person name="Wilken S."/>
            <person name="Yung C.C.M."/>
            <person name="Limardo A.J."/>
            <person name="Morando M."/>
            <person name="Sudek L."/>
            <person name="Malmstrom R.R."/>
            <person name="Keeling P.J."/>
            <person name="Santoro A.E."/>
            <person name="Worden A.Z."/>
        </authorList>
    </citation>
    <scope>NUCLEOTIDE SEQUENCE [LARGE SCALE GENOMIC DNA]</scope>
    <source>
        <strain evidence="2 3">Comchoano-2</strain>
    </source>
</reference>
<keyword evidence="2" id="KW-0503">Monooxygenase</keyword>
<keyword evidence="3" id="KW-1185">Reference proteome</keyword>
<name>A0ABT1L3R8_9GAMM</name>
<comment type="caution">
    <text evidence="2">The sequence shown here is derived from an EMBL/GenBank/DDBJ whole genome shotgun (WGS) entry which is preliminary data.</text>
</comment>
<evidence type="ECO:0000259" key="1">
    <source>
        <dbReference type="Pfam" id="PF01494"/>
    </source>
</evidence>
<dbReference type="Gene3D" id="3.30.9.10">
    <property type="entry name" value="D-Amino Acid Oxidase, subunit A, domain 2"/>
    <property type="match status" value="1"/>
</dbReference>
<organism evidence="2 3">
    <name type="scientific">Candidatus Synchoanobacter obligatus</name>
    <dbReference type="NCBI Taxonomy" id="2919597"/>
    <lineage>
        <taxon>Bacteria</taxon>
        <taxon>Pseudomonadati</taxon>
        <taxon>Pseudomonadota</taxon>
        <taxon>Gammaproteobacteria</taxon>
        <taxon>Candidatus Comchoanobacterales</taxon>
        <taxon>Candidatus Comchoanobacteraceae</taxon>
        <taxon>Candidatus Synchoanobacter</taxon>
    </lineage>
</organism>
<dbReference type="InterPro" id="IPR036188">
    <property type="entry name" value="FAD/NAD-bd_sf"/>
</dbReference>
<dbReference type="PANTHER" id="PTHR46865">
    <property type="entry name" value="OXIDOREDUCTASE-RELATED"/>
    <property type="match status" value="1"/>
</dbReference>
<dbReference type="Gene3D" id="3.50.50.60">
    <property type="entry name" value="FAD/NAD(P)-binding domain"/>
    <property type="match status" value="1"/>
</dbReference>
<protein>
    <submittedName>
        <fullName evidence="2">FAD-dependent monooxygenase</fullName>
    </submittedName>
</protein>
<gene>
    <name evidence="2" type="ORF">MKS91_00790</name>
</gene>
<dbReference type="RefSeq" id="WP_336604799.1">
    <property type="nucleotide sequence ID" value="NZ_JAKUDN010000001.1"/>
</dbReference>
<proteinExistence type="predicted"/>
<dbReference type="Pfam" id="PF01494">
    <property type="entry name" value="FAD_binding_3"/>
    <property type="match status" value="1"/>
</dbReference>
<dbReference type="GO" id="GO:0004497">
    <property type="term" value="F:monooxygenase activity"/>
    <property type="evidence" value="ECO:0007669"/>
    <property type="project" value="UniProtKB-KW"/>
</dbReference>